<dbReference type="Pfam" id="PF13349">
    <property type="entry name" value="DUF4097"/>
    <property type="match status" value="1"/>
</dbReference>
<dbReference type="Gene3D" id="2.160.20.120">
    <property type="match status" value="1"/>
</dbReference>
<feature type="coiled-coil region" evidence="1">
    <location>
        <begin position="19"/>
        <end position="49"/>
    </location>
</feature>
<evidence type="ECO:0000259" key="3">
    <source>
        <dbReference type="Pfam" id="PF22746"/>
    </source>
</evidence>
<feature type="domain" description="DUF4097" evidence="2">
    <location>
        <begin position="114"/>
        <end position="329"/>
    </location>
</feature>
<dbReference type="InterPro" id="IPR016599">
    <property type="entry name" value="UCP012569"/>
</dbReference>
<dbReference type="PIRSF" id="PIRSF012569">
    <property type="entry name" value="UCP012569"/>
    <property type="match status" value="1"/>
</dbReference>
<keyword evidence="1" id="KW-0175">Coiled coil</keyword>
<dbReference type="RefSeq" id="WP_338449389.1">
    <property type="nucleotide sequence ID" value="NZ_CP137640.1"/>
</dbReference>
<evidence type="ECO:0000313" key="4">
    <source>
        <dbReference type="EMBL" id="WVX80458.1"/>
    </source>
</evidence>
<accession>A0ABZ2CAF2</accession>
<sequence length="369" mass="42266">MKEQRKRILQMVEEGKLTVDDALYLLEKLENSTKEMEEKQEQLVTELSTVVHSEEQTKQEKQSQSQHSYQSTKEKIFEFVDYAVKKIKDLDLDLNFGKRMDISHIFQQTDAEFKEMVVDVANGDVRVIPWDQKDVRIECKAQVYRGDNHDEAKANFLKEVTFAVKDERLYFSTRQKWIKVETVIYVPESEYEYGDIRVFSGNVESKNISMKKMKIKTANGKIIMDAINSQEVDVETANGLIQFIGCEVKSIDAETLNGPIMLNGDFRKVELQTFNGNIQCKTINPECEMIEVKTTTGNVELSIPEQAAVNGMLKSNLGNFNVELEGIQIIDEKSEFIQKTLNFKTVKESIDLLQLNADTKTGTISVRKA</sequence>
<evidence type="ECO:0000313" key="5">
    <source>
        <dbReference type="Proteomes" id="UP001357223"/>
    </source>
</evidence>
<dbReference type="Proteomes" id="UP001357223">
    <property type="component" value="Chromosome"/>
</dbReference>
<dbReference type="InterPro" id="IPR053959">
    <property type="entry name" value="YvlB/LiaX_N"/>
</dbReference>
<evidence type="ECO:0000259" key="2">
    <source>
        <dbReference type="Pfam" id="PF13349"/>
    </source>
</evidence>
<dbReference type="InterPro" id="IPR025164">
    <property type="entry name" value="Toastrack_DUF4097"/>
</dbReference>
<protein>
    <submittedName>
        <fullName evidence="4">DUF4097 domain-containing protein</fullName>
    </submittedName>
</protein>
<keyword evidence="5" id="KW-1185">Reference proteome</keyword>
<dbReference type="EMBL" id="CP137640">
    <property type="protein sequence ID" value="WVX80458.1"/>
    <property type="molecule type" value="Genomic_DNA"/>
</dbReference>
<name>A0ABZ2CAF2_9BACI</name>
<feature type="domain" description="YvlB/LiaX N-terminal" evidence="3">
    <location>
        <begin position="3"/>
        <end position="31"/>
    </location>
</feature>
<dbReference type="Pfam" id="PF22746">
    <property type="entry name" value="SHOCT-like_DUF2089-C"/>
    <property type="match status" value="1"/>
</dbReference>
<organism evidence="4 5">
    <name type="scientific">Niallia oryzisoli</name>
    <dbReference type="NCBI Taxonomy" id="1737571"/>
    <lineage>
        <taxon>Bacteria</taxon>
        <taxon>Bacillati</taxon>
        <taxon>Bacillota</taxon>
        <taxon>Bacilli</taxon>
        <taxon>Bacillales</taxon>
        <taxon>Bacillaceae</taxon>
        <taxon>Niallia</taxon>
    </lineage>
</organism>
<evidence type="ECO:0000256" key="1">
    <source>
        <dbReference type="SAM" id="Coils"/>
    </source>
</evidence>
<proteinExistence type="predicted"/>
<reference evidence="4 5" key="1">
    <citation type="submission" date="2023-10" db="EMBL/GenBank/DDBJ databases">
        <title>Niallia locisalis sp.nov. isolated from a salt pond sample.</title>
        <authorList>
            <person name="Li X.-J."/>
            <person name="Dong L."/>
        </authorList>
    </citation>
    <scope>NUCLEOTIDE SEQUENCE [LARGE SCALE GENOMIC DNA]</scope>
    <source>
        <strain evidence="4 5">DSM 29761</strain>
    </source>
</reference>
<gene>
    <name evidence="4" type="ORF">R4Z09_24945</name>
</gene>